<dbReference type="AlphaFoldDB" id="A0A2A2DH40"/>
<dbReference type="RefSeq" id="WP_095578540.1">
    <property type="nucleotide sequence ID" value="NZ_JAJQQQ010000002.1"/>
</dbReference>
<dbReference type="Pfam" id="PF00676">
    <property type="entry name" value="E1_dh"/>
    <property type="match status" value="1"/>
</dbReference>
<dbReference type="InterPro" id="IPR029061">
    <property type="entry name" value="THDP-binding"/>
</dbReference>
<proteinExistence type="predicted"/>
<gene>
    <name evidence="6" type="primary">pdhA</name>
    <name evidence="6" type="ORF">CK936_00975</name>
</gene>
<dbReference type="CDD" id="cd02000">
    <property type="entry name" value="TPP_E1_PDC_ADC_BCADC"/>
    <property type="match status" value="1"/>
</dbReference>
<dbReference type="GO" id="GO:0016624">
    <property type="term" value="F:oxidoreductase activity, acting on the aldehyde or oxo group of donors, disulfide as acceptor"/>
    <property type="evidence" value="ECO:0007669"/>
    <property type="project" value="InterPro"/>
</dbReference>
<feature type="region of interest" description="Disordered" evidence="4">
    <location>
        <begin position="1"/>
        <end position="32"/>
    </location>
</feature>
<accession>A0A2A2DH40</accession>
<evidence type="ECO:0000256" key="2">
    <source>
        <dbReference type="ARBA" id="ARBA00023002"/>
    </source>
</evidence>
<feature type="compositionally biased region" description="Basic residues" evidence="4">
    <location>
        <begin position="9"/>
        <end position="21"/>
    </location>
</feature>
<dbReference type="EMBL" id="NSJV01000023">
    <property type="protein sequence ID" value="PAU50719.1"/>
    <property type="molecule type" value="Genomic_DNA"/>
</dbReference>
<organism evidence="6 7">
    <name type="scientific">Streptomyces albireticuli</name>
    <dbReference type="NCBI Taxonomy" id="1940"/>
    <lineage>
        <taxon>Bacteria</taxon>
        <taxon>Bacillati</taxon>
        <taxon>Actinomycetota</taxon>
        <taxon>Actinomycetes</taxon>
        <taxon>Kitasatosporales</taxon>
        <taxon>Streptomycetaceae</taxon>
        <taxon>Streptomyces</taxon>
    </lineage>
</organism>
<evidence type="ECO:0000256" key="3">
    <source>
        <dbReference type="ARBA" id="ARBA00023052"/>
    </source>
</evidence>
<keyword evidence="7" id="KW-1185">Reference proteome</keyword>
<dbReference type="NCBIfam" id="TIGR03181">
    <property type="entry name" value="PDH_E1_alph_x"/>
    <property type="match status" value="1"/>
</dbReference>
<evidence type="ECO:0000256" key="4">
    <source>
        <dbReference type="SAM" id="MobiDB-lite"/>
    </source>
</evidence>
<dbReference type="PANTHER" id="PTHR43380:SF1">
    <property type="entry name" value="2-OXOISOVALERATE DEHYDROGENASE SUBUNIT ALPHA, MITOCHONDRIAL"/>
    <property type="match status" value="1"/>
</dbReference>
<keyword evidence="6" id="KW-0670">Pyruvate</keyword>
<feature type="domain" description="Dehydrogenase E1 component" evidence="5">
    <location>
        <begin position="63"/>
        <end position="344"/>
    </location>
</feature>
<dbReference type="InterPro" id="IPR050771">
    <property type="entry name" value="Alpha-ketoacid_DH_E1_comp"/>
</dbReference>
<keyword evidence="3" id="KW-0786">Thiamine pyrophosphate</keyword>
<dbReference type="GO" id="GO:0000287">
    <property type="term" value="F:magnesium ion binding"/>
    <property type="evidence" value="ECO:0007669"/>
    <property type="project" value="UniProtKB-ARBA"/>
</dbReference>
<dbReference type="PANTHER" id="PTHR43380">
    <property type="entry name" value="2-OXOISOVALERATE DEHYDROGENASE SUBUNIT ALPHA, MITOCHONDRIAL"/>
    <property type="match status" value="1"/>
</dbReference>
<dbReference type="Proteomes" id="UP000218944">
    <property type="component" value="Unassembled WGS sequence"/>
</dbReference>
<evidence type="ECO:0000313" key="6">
    <source>
        <dbReference type="EMBL" id="PAU50719.1"/>
    </source>
</evidence>
<evidence type="ECO:0000259" key="5">
    <source>
        <dbReference type="Pfam" id="PF00676"/>
    </source>
</evidence>
<dbReference type="GO" id="GO:0009083">
    <property type="term" value="P:branched-chain amino acid catabolic process"/>
    <property type="evidence" value="ECO:0007669"/>
    <property type="project" value="TreeGrafter"/>
</dbReference>
<dbReference type="InterPro" id="IPR001017">
    <property type="entry name" value="DH_E1"/>
</dbReference>
<comment type="cofactor">
    <cofactor evidence="1">
        <name>thiamine diphosphate</name>
        <dbReference type="ChEBI" id="CHEBI:58937"/>
    </cofactor>
</comment>
<dbReference type="Gene3D" id="3.40.50.970">
    <property type="match status" value="1"/>
</dbReference>
<comment type="caution">
    <text evidence="6">The sequence shown here is derived from an EMBL/GenBank/DDBJ whole genome shotgun (WGS) entry which is preliminary data.</text>
</comment>
<keyword evidence="2" id="KW-0560">Oxidoreductase</keyword>
<reference evidence="6 7" key="1">
    <citation type="submission" date="2017-08" db="EMBL/GenBank/DDBJ databases">
        <title>Genome sequence of Streptomyces albireticuli NRRL B-1670.</title>
        <authorList>
            <person name="Graham D.E."/>
            <person name="Mahan K.M."/>
            <person name="Klingeman D.M."/>
            <person name="Hettich R.L."/>
            <person name="Parry R.J."/>
            <person name="Spain J.C."/>
        </authorList>
    </citation>
    <scope>NUCLEOTIDE SEQUENCE [LARGE SCALE GENOMIC DNA]</scope>
    <source>
        <strain evidence="6 7">NRRL B-1670</strain>
    </source>
</reference>
<name>A0A2A2DH40_9ACTN</name>
<dbReference type="SUPFAM" id="SSF52518">
    <property type="entry name" value="Thiamin diphosphate-binding fold (THDP-binding)"/>
    <property type="match status" value="1"/>
</dbReference>
<evidence type="ECO:0000313" key="7">
    <source>
        <dbReference type="Proteomes" id="UP000218944"/>
    </source>
</evidence>
<dbReference type="InterPro" id="IPR017596">
    <property type="entry name" value="PdhA/BkdA"/>
</dbReference>
<sequence>MTVDSTAARKPRRGSSKRAGAKTRAAAPGEPELVQLLTPEGERVEHPDYSIDLTAEELRGLYRDMVLTRRFDAEATTLQRQGELGLWASLLGQEAAQIGSGRATRADDYVFPTYREHGVAWCRGVDPTNLLGMFRGVNHGGWDPNENNFHLYTIVIGSQALHATGYAMGVAKDGADSAVIAYFGDGASSQGDVAEAFTFSAVYNAPVVFFCQNNQWAISEPTERQTRVPLYQRAQGYGFPGVRVDGNDVLAVLAVTKAALERARTGQGPMLIEAFTYRMGAHTTSDDPTKYRRDEERELWEAKDPILRLRTYLDREGLADEAFFAALETEADALAKRVRDAVRTMPDPDNMVIFENIYADGHALVDEERAQFAAYQASFAEESN</sequence>
<evidence type="ECO:0000256" key="1">
    <source>
        <dbReference type="ARBA" id="ARBA00001964"/>
    </source>
</evidence>
<protein>
    <submittedName>
        <fullName evidence="6">Pyruvate dehydrogenase (Acetyl-transferring) E1 component subunit alpha</fullName>
    </submittedName>
</protein>